<organism evidence="2 3">
    <name type="scientific">Kineococcus rhizosphaerae</name>
    <dbReference type="NCBI Taxonomy" id="559628"/>
    <lineage>
        <taxon>Bacteria</taxon>
        <taxon>Bacillati</taxon>
        <taxon>Actinomycetota</taxon>
        <taxon>Actinomycetes</taxon>
        <taxon>Kineosporiales</taxon>
        <taxon>Kineosporiaceae</taxon>
        <taxon>Kineococcus</taxon>
    </lineage>
</organism>
<accession>A0A2T0QWT2</accession>
<keyword evidence="1" id="KW-1133">Transmembrane helix</keyword>
<keyword evidence="1" id="KW-0472">Membrane</keyword>
<dbReference type="Proteomes" id="UP000238083">
    <property type="component" value="Unassembled WGS sequence"/>
</dbReference>
<sequence length="98" mass="10207">MSGPQSANSEPDERMQVTLIAMAVASAVGVTAMWKAVLTFLIGFAVLVPAGADVLVRMPGGAGVGLDAPRCWIAAALVMALVGLGVKHQRHRRQLESL</sequence>
<evidence type="ECO:0000313" key="3">
    <source>
        <dbReference type="Proteomes" id="UP000238083"/>
    </source>
</evidence>
<name>A0A2T0QWT2_9ACTN</name>
<keyword evidence="3" id="KW-1185">Reference proteome</keyword>
<gene>
    <name evidence="2" type="ORF">CLV37_11936</name>
</gene>
<feature type="transmembrane region" description="Helical" evidence="1">
    <location>
        <begin position="67"/>
        <end position="86"/>
    </location>
</feature>
<proteinExistence type="predicted"/>
<evidence type="ECO:0000256" key="1">
    <source>
        <dbReference type="SAM" id="Phobius"/>
    </source>
</evidence>
<comment type="caution">
    <text evidence="2">The sequence shown here is derived from an EMBL/GenBank/DDBJ whole genome shotgun (WGS) entry which is preliminary data.</text>
</comment>
<dbReference type="RefSeq" id="WP_170127496.1">
    <property type="nucleotide sequence ID" value="NZ_PVZF01000019.1"/>
</dbReference>
<reference evidence="2 3" key="1">
    <citation type="submission" date="2018-03" db="EMBL/GenBank/DDBJ databases">
        <title>Genomic Encyclopedia of Archaeal and Bacterial Type Strains, Phase II (KMG-II): from individual species to whole genera.</title>
        <authorList>
            <person name="Goeker M."/>
        </authorList>
    </citation>
    <scope>NUCLEOTIDE SEQUENCE [LARGE SCALE GENOMIC DNA]</scope>
    <source>
        <strain evidence="2 3">DSM 19711</strain>
    </source>
</reference>
<keyword evidence="1" id="KW-0812">Transmembrane</keyword>
<evidence type="ECO:0000313" key="2">
    <source>
        <dbReference type="EMBL" id="PRY09928.1"/>
    </source>
</evidence>
<dbReference type="AlphaFoldDB" id="A0A2T0QWT2"/>
<protein>
    <submittedName>
        <fullName evidence="2">Uncharacterized protein</fullName>
    </submittedName>
</protein>
<dbReference type="EMBL" id="PVZF01000019">
    <property type="protein sequence ID" value="PRY09928.1"/>
    <property type="molecule type" value="Genomic_DNA"/>
</dbReference>
<feature type="transmembrane region" description="Helical" evidence="1">
    <location>
        <begin position="20"/>
        <end position="47"/>
    </location>
</feature>